<protein>
    <recommendedName>
        <fullName evidence="1">diguanylate cyclase</fullName>
        <ecNumber evidence="1">2.7.7.65</ecNumber>
    </recommendedName>
</protein>
<dbReference type="GO" id="GO:0005886">
    <property type="term" value="C:plasma membrane"/>
    <property type="evidence" value="ECO:0007669"/>
    <property type="project" value="TreeGrafter"/>
</dbReference>
<keyword evidence="3" id="KW-0472">Membrane</keyword>
<dbReference type="EC" id="2.7.7.65" evidence="1"/>
<dbReference type="NCBIfam" id="TIGR00254">
    <property type="entry name" value="GGDEF"/>
    <property type="match status" value="1"/>
</dbReference>
<organism evidence="5 6">
    <name type="scientific">Massilia eburnea</name>
    <dbReference type="NCBI Taxonomy" id="1776165"/>
    <lineage>
        <taxon>Bacteria</taxon>
        <taxon>Pseudomonadati</taxon>
        <taxon>Pseudomonadota</taxon>
        <taxon>Betaproteobacteria</taxon>
        <taxon>Burkholderiales</taxon>
        <taxon>Oxalobacteraceae</taxon>
        <taxon>Telluria group</taxon>
        <taxon>Massilia</taxon>
    </lineage>
</organism>
<dbReference type="GO" id="GO:0043709">
    <property type="term" value="P:cell adhesion involved in single-species biofilm formation"/>
    <property type="evidence" value="ECO:0007669"/>
    <property type="project" value="TreeGrafter"/>
</dbReference>
<dbReference type="RefSeq" id="WP_155452145.1">
    <property type="nucleotide sequence ID" value="NZ_WNKX01000001.1"/>
</dbReference>
<dbReference type="SMART" id="SM00267">
    <property type="entry name" value="GGDEF"/>
    <property type="match status" value="1"/>
</dbReference>
<feature type="transmembrane region" description="Helical" evidence="3">
    <location>
        <begin position="40"/>
        <end position="59"/>
    </location>
</feature>
<dbReference type="PANTHER" id="PTHR45138:SF9">
    <property type="entry name" value="DIGUANYLATE CYCLASE DGCM-RELATED"/>
    <property type="match status" value="1"/>
</dbReference>
<comment type="caution">
    <text evidence="5">The sequence shown here is derived from an EMBL/GenBank/DDBJ whole genome shotgun (WGS) entry which is preliminary data.</text>
</comment>
<gene>
    <name evidence="5" type="ORF">GM658_00985</name>
</gene>
<feature type="transmembrane region" description="Helical" evidence="3">
    <location>
        <begin position="185"/>
        <end position="205"/>
    </location>
</feature>
<keyword evidence="6" id="KW-1185">Reference proteome</keyword>
<dbReference type="Gene3D" id="3.30.70.270">
    <property type="match status" value="1"/>
</dbReference>
<dbReference type="PROSITE" id="PS50887">
    <property type="entry name" value="GGDEF"/>
    <property type="match status" value="1"/>
</dbReference>
<dbReference type="InterPro" id="IPR043128">
    <property type="entry name" value="Rev_trsase/Diguanyl_cyclase"/>
</dbReference>
<comment type="catalytic activity">
    <reaction evidence="2">
        <text>2 GTP = 3',3'-c-di-GMP + 2 diphosphate</text>
        <dbReference type="Rhea" id="RHEA:24898"/>
        <dbReference type="ChEBI" id="CHEBI:33019"/>
        <dbReference type="ChEBI" id="CHEBI:37565"/>
        <dbReference type="ChEBI" id="CHEBI:58805"/>
        <dbReference type="EC" id="2.7.7.65"/>
    </reaction>
</comment>
<dbReference type="SUPFAM" id="SSF55073">
    <property type="entry name" value="Nucleotide cyclase"/>
    <property type="match status" value="1"/>
</dbReference>
<dbReference type="AlphaFoldDB" id="A0A6L6QBP7"/>
<dbReference type="GO" id="GO:1902201">
    <property type="term" value="P:negative regulation of bacterial-type flagellum-dependent cell motility"/>
    <property type="evidence" value="ECO:0007669"/>
    <property type="project" value="TreeGrafter"/>
</dbReference>
<feature type="transmembrane region" description="Helical" evidence="3">
    <location>
        <begin position="122"/>
        <end position="141"/>
    </location>
</feature>
<keyword evidence="3" id="KW-0812">Transmembrane</keyword>
<dbReference type="InterPro" id="IPR000160">
    <property type="entry name" value="GGDEF_dom"/>
</dbReference>
<dbReference type="FunFam" id="3.30.70.270:FF:000001">
    <property type="entry name" value="Diguanylate cyclase domain protein"/>
    <property type="match status" value="1"/>
</dbReference>
<evidence type="ECO:0000259" key="4">
    <source>
        <dbReference type="PROSITE" id="PS50887"/>
    </source>
</evidence>
<name>A0A6L6QBP7_9BURK</name>
<dbReference type="InterPro" id="IPR050469">
    <property type="entry name" value="Diguanylate_Cyclase"/>
</dbReference>
<evidence type="ECO:0000256" key="3">
    <source>
        <dbReference type="SAM" id="Phobius"/>
    </source>
</evidence>
<evidence type="ECO:0000256" key="2">
    <source>
        <dbReference type="ARBA" id="ARBA00034247"/>
    </source>
</evidence>
<dbReference type="OrthoDB" id="9813903at2"/>
<feature type="domain" description="GGDEF" evidence="4">
    <location>
        <begin position="277"/>
        <end position="408"/>
    </location>
</feature>
<dbReference type="CDD" id="cd01949">
    <property type="entry name" value="GGDEF"/>
    <property type="match status" value="1"/>
</dbReference>
<dbReference type="EMBL" id="WNKX01000001">
    <property type="protein sequence ID" value="MTW09163.1"/>
    <property type="molecule type" value="Genomic_DNA"/>
</dbReference>
<dbReference type="Pfam" id="PF00990">
    <property type="entry name" value="GGDEF"/>
    <property type="match status" value="1"/>
</dbReference>
<keyword evidence="3" id="KW-1133">Transmembrane helix</keyword>
<dbReference type="PANTHER" id="PTHR45138">
    <property type="entry name" value="REGULATORY COMPONENTS OF SENSORY TRANSDUCTION SYSTEM"/>
    <property type="match status" value="1"/>
</dbReference>
<proteinExistence type="predicted"/>
<feature type="transmembrane region" description="Helical" evidence="3">
    <location>
        <begin position="97"/>
        <end position="116"/>
    </location>
</feature>
<feature type="transmembrane region" description="Helical" evidence="3">
    <location>
        <begin position="71"/>
        <end position="90"/>
    </location>
</feature>
<evidence type="ECO:0000313" key="5">
    <source>
        <dbReference type="EMBL" id="MTW09163.1"/>
    </source>
</evidence>
<dbReference type="InterPro" id="IPR029787">
    <property type="entry name" value="Nucleotide_cyclase"/>
</dbReference>
<feature type="transmembrane region" description="Helical" evidence="3">
    <location>
        <begin position="153"/>
        <end position="173"/>
    </location>
</feature>
<evidence type="ECO:0000256" key="1">
    <source>
        <dbReference type="ARBA" id="ARBA00012528"/>
    </source>
</evidence>
<reference evidence="5 6" key="1">
    <citation type="submission" date="2019-11" db="EMBL/GenBank/DDBJ databases">
        <title>Type strains purchased from KCTC, JCM and DSMZ.</title>
        <authorList>
            <person name="Lu H."/>
        </authorList>
    </citation>
    <scope>NUCLEOTIDE SEQUENCE [LARGE SCALE GENOMIC DNA]</scope>
    <source>
        <strain evidence="5 6">JCM 31587</strain>
    </source>
</reference>
<dbReference type="GO" id="GO:0052621">
    <property type="term" value="F:diguanylate cyclase activity"/>
    <property type="evidence" value="ECO:0007669"/>
    <property type="project" value="UniProtKB-EC"/>
</dbReference>
<dbReference type="Proteomes" id="UP000472320">
    <property type="component" value="Unassembled WGS sequence"/>
</dbReference>
<sequence length="408" mass="43586">MFTFDVATATSLIGFLSILIACAFRGLHDRALATSPGGQWALSAFTGGAAALITAYAASLPHFVGTVIDNTLTVVSLAFIHRGTAMLVGARYDDRSYLACVLLALAGFAWFTYGYTSLGSRIGLVSGFRALFYGATLVMLIKRPGLPAGARYLCDILALGAAWSLVRLASVMMSGDHVTNFLEGGTTYAVMFAVSGILHVLVNAFQFRLESEQVRDELAAHAGHLQEKRDMLQAVVADRTSELTRLATTDSLTGVANRRHFLERGRQELERAARYRLPMALLLLDIDHFKQVNDNFGHPAGDRLLQVVAQACQSSARHVDLAGRLGGEEFALLMPETGAIAANLAAERLRRAIAAIAPAQSGVLQPITASFGVATLNPGDTSLDALLARADAALYRAKHGGRNRVEAA</sequence>
<feature type="transmembrane region" description="Helical" evidence="3">
    <location>
        <begin position="6"/>
        <end position="28"/>
    </location>
</feature>
<accession>A0A6L6QBP7</accession>
<evidence type="ECO:0000313" key="6">
    <source>
        <dbReference type="Proteomes" id="UP000472320"/>
    </source>
</evidence>